<comment type="caution">
    <text evidence="2">The sequence shown here is derived from an EMBL/GenBank/DDBJ whole genome shotgun (WGS) entry which is preliminary data.</text>
</comment>
<name>A0ABR3DKP5_NEUIN</name>
<protein>
    <submittedName>
        <fullName evidence="2">Uncharacterized protein</fullName>
    </submittedName>
</protein>
<proteinExistence type="predicted"/>
<evidence type="ECO:0000313" key="3">
    <source>
        <dbReference type="Proteomes" id="UP001451303"/>
    </source>
</evidence>
<sequence>MEDIKPPDLSPLTSLTNTPRLLSPEPQIKHEGIASEAAPDFNPLRRPHLHHRVLTLSHLRLRRLRHHLPRDIVSISKLCRDLQERVNDIPVPIIPAVPSIPHLRSAGPVNVYEKAASAASAAAAADVERIADIKTQLELLAHELEVLRGAVFERFEDLFDKKREEGLKKQLDCCFRDLKEVQVEVNHRIWSGRLRQPLQPLQLLPLPQRLHQLGMPRGTVGRLNSGNQGKRKGKGKGKETEREDEREGEQNAREQSVLDAMNMDLSMGTQFQFPEWPEFDDEEIMTMFKEMEEELLEEPVNWEEILKAEATNEEAHVRGPVNREQEEDEMQLDDVEETETVKGDQTKKEVDEERMEEEDVDTKEPEESIWSEESGGVDWRAYLPSAHPCDPGTRTTWHCAWGRRQ</sequence>
<feature type="compositionally biased region" description="Acidic residues" evidence="1">
    <location>
        <begin position="352"/>
        <end position="361"/>
    </location>
</feature>
<feature type="region of interest" description="Disordered" evidence="1">
    <location>
        <begin position="214"/>
        <end position="255"/>
    </location>
</feature>
<accession>A0ABR3DKP5</accession>
<gene>
    <name evidence="2" type="ORF">QR685DRAFT_603683</name>
</gene>
<evidence type="ECO:0000313" key="2">
    <source>
        <dbReference type="EMBL" id="KAL0473245.1"/>
    </source>
</evidence>
<feature type="compositionally biased region" description="Polar residues" evidence="1">
    <location>
        <begin position="11"/>
        <end position="20"/>
    </location>
</feature>
<reference evidence="2 3" key="1">
    <citation type="submission" date="2023-09" db="EMBL/GenBank/DDBJ databases">
        <title>Multi-omics analysis of a traditional fermented food reveals byproduct-associated fungal strains for waste-to-food upcycling.</title>
        <authorList>
            <consortium name="Lawrence Berkeley National Laboratory"/>
            <person name="Rekdal V.M."/>
            <person name="Villalobos-Escobedo J.M."/>
            <person name="Rodriguez-Valeron N."/>
            <person name="Garcia M.O."/>
            <person name="Vasquez D.P."/>
            <person name="Damayanti I."/>
            <person name="Sorensen P.M."/>
            <person name="Baidoo E.E."/>
            <person name="De Carvalho A.C."/>
            <person name="Riley R."/>
            <person name="Lipzen A."/>
            <person name="He G."/>
            <person name="Yan M."/>
            <person name="Haridas S."/>
            <person name="Daum C."/>
            <person name="Yoshinaga Y."/>
            <person name="Ng V."/>
            <person name="Grigoriev I.V."/>
            <person name="Munk R."/>
            <person name="Nuraida L."/>
            <person name="Wijaya C.H."/>
            <person name="Morales P.-C."/>
            <person name="Keasling J.D."/>
        </authorList>
    </citation>
    <scope>NUCLEOTIDE SEQUENCE [LARGE SCALE GENOMIC DNA]</scope>
    <source>
        <strain evidence="2 3">FGSC 2613</strain>
    </source>
</reference>
<keyword evidence="3" id="KW-1185">Reference proteome</keyword>
<dbReference type="Proteomes" id="UP001451303">
    <property type="component" value="Unassembled WGS sequence"/>
</dbReference>
<organism evidence="2 3">
    <name type="scientific">Neurospora intermedia</name>
    <dbReference type="NCBI Taxonomy" id="5142"/>
    <lineage>
        <taxon>Eukaryota</taxon>
        <taxon>Fungi</taxon>
        <taxon>Dikarya</taxon>
        <taxon>Ascomycota</taxon>
        <taxon>Pezizomycotina</taxon>
        <taxon>Sordariomycetes</taxon>
        <taxon>Sordariomycetidae</taxon>
        <taxon>Sordariales</taxon>
        <taxon>Sordariaceae</taxon>
        <taxon>Neurospora</taxon>
    </lineage>
</organism>
<feature type="region of interest" description="Disordered" evidence="1">
    <location>
        <begin position="313"/>
        <end position="375"/>
    </location>
</feature>
<feature type="compositionally biased region" description="Basic and acidic residues" evidence="1">
    <location>
        <begin position="313"/>
        <end position="324"/>
    </location>
</feature>
<feature type="compositionally biased region" description="Basic and acidic residues" evidence="1">
    <location>
        <begin position="339"/>
        <end position="351"/>
    </location>
</feature>
<feature type="compositionally biased region" description="Acidic residues" evidence="1">
    <location>
        <begin position="325"/>
        <end position="338"/>
    </location>
</feature>
<feature type="region of interest" description="Disordered" evidence="1">
    <location>
        <begin position="1"/>
        <end position="27"/>
    </location>
</feature>
<evidence type="ECO:0000256" key="1">
    <source>
        <dbReference type="SAM" id="MobiDB-lite"/>
    </source>
</evidence>
<feature type="compositionally biased region" description="Basic and acidic residues" evidence="1">
    <location>
        <begin position="236"/>
        <end position="252"/>
    </location>
</feature>
<dbReference type="EMBL" id="JAVLET010000002">
    <property type="protein sequence ID" value="KAL0473245.1"/>
    <property type="molecule type" value="Genomic_DNA"/>
</dbReference>